<evidence type="ECO:0000313" key="1">
    <source>
        <dbReference type="EMBL" id="KAF9419493.1"/>
    </source>
</evidence>
<evidence type="ECO:0008006" key="3">
    <source>
        <dbReference type="Google" id="ProtNLM"/>
    </source>
</evidence>
<dbReference type="Proteomes" id="UP000648187">
    <property type="component" value="Unassembled WGS sequence"/>
</dbReference>
<accession>A0A835GJ51</accession>
<dbReference type="InterPro" id="IPR053010">
    <property type="entry name" value="SET_SmydA-8"/>
</dbReference>
<name>A0A835GJ51_SPOEX</name>
<dbReference type="Gene3D" id="6.10.140.2220">
    <property type="match status" value="2"/>
</dbReference>
<comment type="caution">
    <text evidence="1">The sequence shown here is derived from an EMBL/GenBank/DDBJ whole genome shotgun (WGS) entry which is preliminary data.</text>
</comment>
<gene>
    <name evidence="1" type="ORF">HW555_003993</name>
</gene>
<reference evidence="1" key="1">
    <citation type="submission" date="2020-08" db="EMBL/GenBank/DDBJ databases">
        <title>Spodoptera exigua strain:BAW_Kor-Di-RS1 Genome sequencing and assembly.</title>
        <authorList>
            <person name="Kim J."/>
            <person name="Nam H.Y."/>
            <person name="Kwon M."/>
            <person name="Choi J.H."/>
            <person name="Cho S.R."/>
            <person name="Kim G.-H."/>
        </authorList>
    </citation>
    <scope>NUCLEOTIDE SEQUENCE</scope>
    <source>
        <strain evidence="1">BAW_Kor-Di-RS1</strain>
        <tissue evidence="1">Whole-body</tissue>
    </source>
</reference>
<proteinExistence type="predicted"/>
<evidence type="ECO:0000313" key="2">
    <source>
        <dbReference type="Proteomes" id="UP000648187"/>
    </source>
</evidence>
<dbReference type="PANTHER" id="PTHR46455">
    <property type="entry name" value="SET AND MYND DOMAIN CONTAINING, ARTHROPOD-SPECIFIC, MEMBER 4, ISOFORM A"/>
    <property type="match status" value="1"/>
</dbReference>
<keyword evidence="2" id="KW-1185">Reference proteome</keyword>
<dbReference type="CDD" id="cd20071">
    <property type="entry name" value="SET_SMYD"/>
    <property type="match status" value="2"/>
</dbReference>
<protein>
    <recommendedName>
        <fullName evidence="3">Protein msta</fullName>
    </recommendedName>
</protein>
<dbReference type="AlphaFoldDB" id="A0A835GJ51"/>
<dbReference type="InterPro" id="IPR046341">
    <property type="entry name" value="SET_dom_sf"/>
</dbReference>
<organism evidence="1 2">
    <name type="scientific">Spodoptera exigua</name>
    <name type="common">Beet armyworm</name>
    <name type="synonym">Noctua fulgens</name>
    <dbReference type="NCBI Taxonomy" id="7107"/>
    <lineage>
        <taxon>Eukaryota</taxon>
        <taxon>Metazoa</taxon>
        <taxon>Ecdysozoa</taxon>
        <taxon>Arthropoda</taxon>
        <taxon>Hexapoda</taxon>
        <taxon>Insecta</taxon>
        <taxon>Pterygota</taxon>
        <taxon>Neoptera</taxon>
        <taxon>Endopterygota</taxon>
        <taxon>Lepidoptera</taxon>
        <taxon>Glossata</taxon>
        <taxon>Ditrysia</taxon>
        <taxon>Noctuoidea</taxon>
        <taxon>Noctuidae</taxon>
        <taxon>Amphipyrinae</taxon>
        <taxon>Spodoptera</taxon>
    </lineage>
</organism>
<sequence length="1205" mass="135511">MALFIHISVCYAIKAMAHTSEELGRYLVASRDLTPGDLVLTERPLVFGPKGMLDPEEVMPCVGCYKPVLTEAGERCAKCGWPVCSGNCPGLKDPRHHAAECEILSLRSECALNDMADYYRHDALLPLRCVLLQKTDPEGWKKLLEMQSHMECRTPGTEAYDEANEFIFEYLMNNFVSKLDEKQKKTFEITAELLHRICGIIDTNALEIRLPQGSELNALYAETYKMEHSCVPNTKHTFNLSAKDRKDLYKITIKAVVPIVKDHHISTMYSHALWGTQARRQHLKDTKYFACKCPRCSDPTELGTYLSAMRCLGDGNNSCDGIHLPDDPLDDETDWSCNKCPAKVSNSQVNMVISQMGEDVENVLMMGGSVTVLENLLFRLSNFLHPNHYHLYTIKHSLVQLYGRQPGYQTKEILEKKIKMCRELIAVTKALDPGNARLSLYNSVLQHELHSALVMKFKNGLKDEEVKPLLIEAKLAVEDALYSLKDDIEEVSGKKLQCVIEDSKHQFEKLCKQKNLQHIQRFTLYSLKNMEDKNGSGVLAYHLVQSLDDDVGRHLVASRDLSPGDVVLTERPLVFGPKAMLDPEVAMPCVGCYKPVFTESGERCSKCGWPVCSGNCPGLKDSRHHGAECEILSLRPECVLKNMADYYRCALLQKTDPEGWKQLLDLQSHMECRTPGSDIYEEANEFIVEYLINNFINKMDEKLRKTYEITSELLHRICGIIDTNALEIRLPQGTELSALYAITCKMEHSCMPNTKHTSFAFNPKDKNDLYEITIKAVVPIMKDNHIATMYSHALWGTQARRQHLKDSKYFACKCPRCSDPTELGTYLSAMKCLGNENKPCDGIHLPEDPLDDETDWVGNKCPVRVSSSQVNMIMSQMGEDVEAVLMMDGSVTILENLLCRLAMFLHPNHYYMYSLKHSLVQLYGREQGYTSMDILDKKIKMCRELISITKALDPGNARLSLYNTVLQHELHSALLMKCKNIVVAKAEEIKTLLTEAKSAIEDALKSVKDDLEEVSGKRLQSVLDEIVSLIPRLENSSNALLDSLPLIPSLFSKSSSSEKAAEIRVPIQPTSSFISVDTLYYPVCVPRYSGVYSRHPRSSTSTASRNYSYHHHVTSVTIIPDHEGATAVSLMHVTCVIPQYTHPARITTPNFMSSTHLGGYDLDLAALRSVPAIALIIGNHCYFCLLLENNNDSSSASISTCLSTY</sequence>
<dbReference type="PANTHER" id="PTHR46455:SF2">
    <property type="entry name" value="AT24727P"/>
    <property type="match status" value="1"/>
</dbReference>
<dbReference type="SUPFAM" id="SSF82199">
    <property type="entry name" value="SET domain"/>
    <property type="match status" value="2"/>
</dbReference>
<dbReference type="Gene3D" id="2.170.270.10">
    <property type="entry name" value="SET domain"/>
    <property type="match status" value="2"/>
</dbReference>
<dbReference type="Gene3D" id="1.10.220.160">
    <property type="match status" value="2"/>
</dbReference>
<dbReference type="EMBL" id="JACKWZ010000042">
    <property type="protein sequence ID" value="KAF9419493.1"/>
    <property type="molecule type" value="Genomic_DNA"/>
</dbReference>